<feature type="chain" id="PRO_5018338337" description="Tetratricopeptide repeat protein" evidence="3">
    <location>
        <begin position="25"/>
        <end position="443"/>
    </location>
</feature>
<dbReference type="PANTHER" id="PTHR10098">
    <property type="entry name" value="RAPSYN-RELATED"/>
    <property type="match status" value="1"/>
</dbReference>
<evidence type="ECO:0000256" key="3">
    <source>
        <dbReference type="SAM" id="SignalP"/>
    </source>
</evidence>
<evidence type="ECO:0000256" key="1">
    <source>
        <dbReference type="PROSITE-ProRule" id="PRU00339"/>
    </source>
</evidence>
<name>A0A3N6NXB2_9CYAN</name>
<evidence type="ECO:0000256" key="2">
    <source>
        <dbReference type="SAM" id="MobiDB-lite"/>
    </source>
</evidence>
<organism evidence="4 5">
    <name type="scientific">Okeania hirsuta</name>
    <dbReference type="NCBI Taxonomy" id="1458930"/>
    <lineage>
        <taxon>Bacteria</taxon>
        <taxon>Bacillati</taxon>
        <taxon>Cyanobacteriota</taxon>
        <taxon>Cyanophyceae</taxon>
        <taxon>Oscillatoriophycideae</taxon>
        <taxon>Oscillatoriales</taxon>
        <taxon>Microcoleaceae</taxon>
        <taxon>Okeania</taxon>
    </lineage>
</organism>
<dbReference type="Pfam" id="PF13181">
    <property type="entry name" value="TPR_8"/>
    <property type="match status" value="1"/>
</dbReference>
<dbReference type="PROSITE" id="PS50005">
    <property type="entry name" value="TPR"/>
    <property type="match status" value="2"/>
</dbReference>
<feature type="region of interest" description="Disordered" evidence="2">
    <location>
        <begin position="46"/>
        <end position="84"/>
    </location>
</feature>
<keyword evidence="1" id="KW-0802">TPR repeat</keyword>
<evidence type="ECO:0000313" key="5">
    <source>
        <dbReference type="Proteomes" id="UP000269154"/>
    </source>
</evidence>
<protein>
    <recommendedName>
        <fullName evidence="6">Tetratricopeptide repeat protein</fullName>
    </recommendedName>
</protein>
<dbReference type="AlphaFoldDB" id="A0A3N6NXB2"/>
<feature type="repeat" description="TPR" evidence="1">
    <location>
        <begin position="214"/>
        <end position="247"/>
    </location>
</feature>
<dbReference type="Gene3D" id="1.25.40.10">
    <property type="entry name" value="Tetratricopeptide repeat domain"/>
    <property type="match status" value="2"/>
</dbReference>
<keyword evidence="5" id="KW-1185">Reference proteome</keyword>
<dbReference type="OrthoDB" id="419844at2"/>
<proteinExistence type="predicted"/>
<gene>
    <name evidence="4" type="ORF">D5R40_23555</name>
</gene>
<dbReference type="EMBL" id="RCBY01000172">
    <property type="protein sequence ID" value="RQH31037.1"/>
    <property type="molecule type" value="Genomic_DNA"/>
</dbReference>
<dbReference type="RefSeq" id="WP_124146424.1">
    <property type="nucleotide sequence ID" value="NZ_CAWOKI010000159.1"/>
</dbReference>
<dbReference type="InterPro" id="IPR019734">
    <property type="entry name" value="TPR_rpt"/>
</dbReference>
<dbReference type="SUPFAM" id="SSF48452">
    <property type="entry name" value="TPR-like"/>
    <property type="match status" value="2"/>
</dbReference>
<dbReference type="InterPro" id="IPR011990">
    <property type="entry name" value="TPR-like_helical_dom_sf"/>
</dbReference>
<evidence type="ECO:0008006" key="6">
    <source>
        <dbReference type="Google" id="ProtNLM"/>
    </source>
</evidence>
<dbReference type="Proteomes" id="UP000269154">
    <property type="component" value="Unassembled WGS sequence"/>
</dbReference>
<feature type="repeat" description="TPR" evidence="1">
    <location>
        <begin position="389"/>
        <end position="422"/>
    </location>
</feature>
<keyword evidence="3" id="KW-0732">Signal</keyword>
<evidence type="ECO:0000313" key="4">
    <source>
        <dbReference type="EMBL" id="RQH31037.1"/>
    </source>
</evidence>
<feature type="signal peptide" evidence="3">
    <location>
        <begin position="1"/>
        <end position="24"/>
    </location>
</feature>
<accession>A0A3N6NXB2</accession>
<sequence>MLKIQNLVLTSSCFYLYFSSYCLAKTPEFSEYTVRKNAVNIISQRQTDAEQELESPNKFSPNPLESTEPDPLLPEPPTTGTVTGDKREELSQELDRLNAEASALFAAGETTKAFDTWNRELRLRRYLGQAEELAALERVAEIAWNNSQKLQVQWITKRLETIQPEIQEQEPVNIELLQALGSAFNTVRAKDPAVQVYQQVIVEAREREDIATLKQALTAMGEIYLNWLDYDNAAIAYEELLEVQQQSNSATSTNEETTDPALTTNFEKVDTIEKLAFIYNQAGKPLQAITAKERLVNFYEGQETITEIPDIKISIAGDYEELGKLSLASQYYQEAYDIAQSIQQFISASDALEKLAALYLSQDEKEAAIEIYKVQLLMDQQFVNVYGMMETYDRMGQVYAQLKAFPLAISSFQRGLELSRQLGGYRESYFLQKLDKLNKNKNL</sequence>
<dbReference type="SMART" id="SM00028">
    <property type="entry name" value="TPR"/>
    <property type="match status" value="5"/>
</dbReference>
<comment type="caution">
    <text evidence="4">The sequence shown here is derived from an EMBL/GenBank/DDBJ whole genome shotgun (WGS) entry which is preliminary data.</text>
</comment>
<reference evidence="4 5" key="1">
    <citation type="journal article" date="2018" name="ACS Chem. Biol.">
        <title>Ketoreductase domain dysfunction expands chemodiversity: malyngamide biosynthesis in the cyanobacterium Okeania hirsuta.</title>
        <authorList>
            <person name="Moss N.A."/>
            <person name="Leao T."/>
            <person name="Rankin M."/>
            <person name="McCullough T.M."/>
            <person name="Qu P."/>
            <person name="Korobeynikov A."/>
            <person name="Smith J.L."/>
            <person name="Gerwick L."/>
            <person name="Gerwick W.H."/>
        </authorList>
    </citation>
    <scope>NUCLEOTIDE SEQUENCE [LARGE SCALE GENOMIC DNA]</scope>
    <source>
        <strain evidence="4 5">PAB10Feb10-1</strain>
    </source>
</reference>